<dbReference type="AlphaFoldDB" id="A0AAD9IUW8"/>
<dbReference type="EMBL" id="JAODUP010001106">
    <property type="protein sequence ID" value="KAK2141406.1"/>
    <property type="molecule type" value="Genomic_DNA"/>
</dbReference>
<proteinExistence type="predicted"/>
<gene>
    <name evidence="2" type="ORF">LSH36_1107g00003</name>
</gene>
<dbReference type="Proteomes" id="UP001208570">
    <property type="component" value="Unassembled WGS sequence"/>
</dbReference>
<evidence type="ECO:0000313" key="3">
    <source>
        <dbReference type="Proteomes" id="UP001208570"/>
    </source>
</evidence>
<accession>A0AAD9IUW8</accession>
<organism evidence="2 3">
    <name type="scientific">Paralvinella palmiformis</name>
    <dbReference type="NCBI Taxonomy" id="53620"/>
    <lineage>
        <taxon>Eukaryota</taxon>
        <taxon>Metazoa</taxon>
        <taxon>Spiralia</taxon>
        <taxon>Lophotrochozoa</taxon>
        <taxon>Annelida</taxon>
        <taxon>Polychaeta</taxon>
        <taxon>Sedentaria</taxon>
        <taxon>Canalipalpata</taxon>
        <taxon>Terebellida</taxon>
        <taxon>Terebelliformia</taxon>
        <taxon>Alvinellidae</taxon>
        <taxon>Paralvinella</taxon>
    </lineage>
</organism>
<evidence type="ECO:0000256" key="1">
    <source>
        <dbReference type="SAM" id="SignalP"/>
    </source>
</evidence>
<comment type="caution">
    <text evidence="2">The sequence shown here is derived from an EMBL/GenBank/DDBJ whole genome shotgun (WGS) entry which is preliminary data.</text>
</comment>
<name>A0AAD9IUW8_9ANNE</name>
<keyword evidence="3" id="KW-1185">Reference proteome</keyword>
<protein>
    <submittedName>
        <fullName evidence="2">Uncharacterized protein</fullName>
    </submittedName>
</protein>
<reference evidence="2" key="1">
    <citation type="journal article" date="2023" name="Mol. Biol. Evol.">
        <title>Third-Generation Sequencing Reveals the Adaptive Role of the Epigenome in Three Deep-Sea Polychaetes.</title>
        <authorList>
            <person name="Perez M."/>
            <person name="Aroh O."/>
            <person name="Sun Y."/>
            <person name="Lan Y."/>
            <person name="Juniper S.K."/>
            <person name="Young C.R."/>
            <person name="Angers B."/>
            <person name="Qian P.Y."/>
        </authorList>
    </citation>
    <scope>NUCLEOTIDE SEQUENCE</scope>
    <source>
        <strain evidence="2">P08H-3</strain>
    </source>
</reference>
<evidence type="ECO:0000313" key="2">
    <source>
        <dbReference type="EMBL" id="KAK2141406.1"/>
    </source>
</evidence>
<feature type="chain" id="PRO_5042142673" evidence="1">
    <location>
        <begin position="26"/>
        <end position="202"/>
    </location>
</feature>
<feature type="signal peptide" evidence="1">
    <location>
        <begin position="1"/>
        <end position="25"/>
    </location>
</feature>
<sequence>MSALSYHQMLSLVAILMVISQSCETFEFSGYCLKMCKYGRGGNLCKCSAVHFAGKRENERENDGGFGQPYRYLTDSDAIINDEKQRGLNEELDKSWPDIGQRSRSWPRFFDGKDLSTLEIKRSYSNLGCVTERRLPDEISDKHRSQWDSNQKSGRLQRNVLTTAPLEWPIDLLKVENSILQWELGVGSDSPDQSLRGRWEGD</sequence>
<keyword evidence="1" id="KW-0732">Signal</keyword>